<gene>
    <name evidence="2" type="ORF">Pyn_19452</name>
</gene>
<feature type="region of interest" description="Disordered" evidence="1">
    <location>
        <begin position="71"/>
        <end position="92"/>
    </location>
</feature>
<dbReference type="OrthoDB" id="684536at2759"/>
<organism evidence="2 3">
    <name type="scientific">Prunus yedoensis var. nudiflora</name>
    <dbReference type="NCBI Taxonomy" id="2094558"/>
    <lineage>
        <taxon>Eukaryota</taxon>
        <taxon>Viridiplantae</taxon>
        <taxon>Streptophyta</taxon>
        <taxon>Embryophyta</taxon>
        <taxon>Tracheophyta</taxon>
        <taxon>Spermatophyta</taxon>
        <taxon>Magnoliopsida</taxon>
        <taxon>eudicotyledons</taxon>
        <taxon>Gunneridae</taxon>
        <taxon>Pentapetalae</taxon>
        <taxon>rosids</taxon>
        <taxon>fabids</taxon>
        <taxon>Rosales</taxon>
        <taxon>Rosaceae</taxon>
        <taxon>Amygdaloideae</taxon>
        <taxon>Amygdaleae</taxon>
        <taxon>Prunus</taxon>
    </lineage>
</organism>
<keyword evidence="3" id="KW-1185">Reference proteome</keyword>
<comment type="caution">
    <text evidence="2">The sequence shown here is derived from an EMBL/GenBank/DDBJ whole genome shotgun (WGS) entry which is preliminary data.</text>
</comment>
<evidence type="ECO:0000313" key="3">
    <source>
        <dbReference type="Proteomes" id="UP000250321"/>
    </source>
</evidence>
<dbReference type="Proteomes" id="UP000250321">
    <property type="component" value="Unassembled WGS sequence"/>
</dbReference>
<reference evidence="2 3" key="1">
    <citation type="submission" date="2018-02" db="EMBL/GenBank/DDBJ databases">
        <title>Draft genome of wild Prunus yedoensis var. nudiflora.</title>
        <authorList>
            <person name="Baek S."/>
            <person name="Kim J.-H."/>
            <person name="Choi K."/>
            <person name="Kim G.-B."/>
            <person name="Cho A."/>
            <person name="Jang H."/>
            <person name="Shin C.-H."/>
            <person name="Yu H.-J."/>
            <person name="Mun J.-H."/>
        </authorList>
    </citation>
    <scope>NUCLEOTIDE SEQUENCE [LARGE SCALE GENOMIC DNA]</scope>
    <source>
        <strain evidence="3">cv. Jeju island</strain>
        <tissue evidence="2">Leaf</tissue>
    </source>
</reference>
<dbReference type="EMBL" id="PJQY01000148">
    <property type="protein sequence ID" value="PQQ17489.1"/>
    <property type="molecule type" value="Genomic_DNA"/>
</dbReference>
<evidence type="ECO:0000256" key="1">
    <source>
        <dbReference type="SAM" id="MobiDB-lite"/>
    </source>
</evidence>
<name>A0A314ZDV2_PRUYE</name>
<protein>
    <submittedName>
        <fullName evidence="2">Transcription factor MafB</fullName>
    </submittedName>
</protein>
<accession>A0A314ZDV2</accession>
<sequence length="92" mass="10345">MRGLEPVECDGGTGDVLRQQEGLKLIPTIPKLPHDRFNHLPLSSVKYHQSMTRNIPVLANAMRNQREFDAVDDSHDDNEGEGEMLPPLWLGV</sequence>
<dbReference type="AlphaFoldDB" id="A0A314ZDV2"/>
<proteinExistence type="predicted"/>
<evidence type="ECO:0000313" key="2">
    <source>
        <dbReference type="EMBL" id="PQQ17489.1"/>
    </source>
</evidence>